<feature type="domain" description="DUF5615" evidence="1">
    <location>
        <begin position="1"/>
        <end position="108"/>
    </location>
</feature>
<gene>
    <name evidence="2" type="ORF">HMF3257_09555</name>
</gene>
<evidence type="ECO:0000313" key="3">
    <source>
        <dbReference type="Proteomes" id="UP000249016"/>
    </source>
</evidence>
<reference evidence="2 3" key="1">
    <citation type="submission" date="2018-06" db="EMBL/GenBank/DDBJ databases">
        <title>Spirosoma sp. HMF3257 Genome sequencing and assembly.</title>
        <authorList>
            <person name="Kang H."/>
            <person name="Cha I."/>
            <person name="Kim H."/>
            <person name="Kang J."/>
            <person name="Joh K."/>
        </authorList>
    </citation>
    <scope>NUCLEOTIDE SEQUENCE [LARGE SCALE GENOMIC DNA]</scope>
    <source>
        <strain evidence="2 3">HMF3257</strain>
    </source>
</reference>
<sequence>MKWLVDECTGPSVGRWLRERGFDVYSVGEQSPGWPDWQVLAHAVSENRVVISNHKDFGELVFKSRIAHCGIVLMRLDDERIDNKITVLNRFFASFLEPITPQHFIVLTEKAMRVTLIK</sequence>
<name>A0A327NK81_9BACT</name>
<dbReference type="InterPro" id="IPR041049">
    <property type="entry name" value="DUF5615"/>
</dbReference>
<dbReference type="EMBL" id="QLII01000001">
    <property type="protein sequence ID" value="RAI74456.1"/>
    <property type="molecule type" value="Genomic_DNA"/>
</dbReference>
<dbReference type="Proteomes" id="UP000249016">
    <property type="component" value="Unassembled WGS sequence"/>
</dbReference>
<accession>A0A327NK81</accession>
<evidence type="ECO:0000313" key="2">
    <source>
        <dbReference type="EMBL" id="RAI74456.1"/>
    </source>
</evidence>
<proteinExistence type="predicted"/>
<protein>
    <recommendedName>
        <fullName evidence="1">DUF5615 domain-containing protein</fullName>
    </recommendedName>
</protein>
<evidence type="ECO:0000259" key="1">
    <source>
        <dbReference type="Pfam" id="PF18480"/>
    </source>
</evidence>
<organism evidence="2 3">
    <name type="scientific">Spirosoma telluris</name>
    <dbReference type="NCBI Taxonomy" id="2183553"/>
    <lineage>
        <taxon>Bacteria</taxon>
        <taxon>Pseudomonadati</taxon>
        <taxon>Bacteroidota</taxon>
        <taxon>Cytophagia</taxon>
        <taxon>Cytophagales</taxon>
        <taxon>Cytophagaceae</taxon>
        <taxon>Spirosoma</taxon>
    </lineage>
</organism>
<dbReference type="OrthoDB" id="9806751at2"/>
<dbReference type="RefSeq" id="WP_111341738.1">
    <property type="nucleotide sequence ID" value="NZ_QLII01000001.1"/>
</dbReference>
<comment type="caution">
    <text evidence="2">The sequence shown here is derived from an EMBL/GenBank/DDBJ whole genome shotgun (WGS) entry which is preliminary data.</text>
</comment>
<dbReference type="AlphaFoldDB" id="A0A327NK81"/>
<keyword evidence="3" id="KW-1185">Reference proteome</keyword>
<dbReference type="Pfam" id="PF18480">
    <property type="entry name" value="DUF5615"/>
    <property type="match status" value="1"/>
</dbReference>